<dbReference type="SMART" id="SM00905">
    <property type="entry name" value="FolB"/>
    <property type="match status" value="1"/>
</dbReference>
<evidence type="ECO:0000256" key="3">
    <source>
        <dbReference type="ARBA" id="ARBA00005708"/>
    </source>
</evidence>
<dbReference type="AlphaFoldDB" id="A0A6S6U7T5"/>
<dbReference type="GO" id="GO:0046656">
    <property type="term" value="P:folic acid biosynthetic process"/>
    <property type="evidence" value="ECO:0007669"/>
    <property type="project" value="UniProtKB-UniRule"/>
</dbReference>
<comment type="similarity">
    <text evidence="3 6">Belongs to the DHNA family.</text>
</comment>
<dbReference type="GO" id="GO:0004150">
    <property type="term" value="F:dihydroneopterin aldolase activity"/>
    <property type="evidence" value="ECO:0007669"/>
    <property type="project" value="UniProtKB-UniRule"/>
</dbReference>
<name>A0A6S6U7T5_9BACT</name>
<dbReference type="Pfam" id="PF02152">
    <property type="entry name" value="FolB"/>
    <property type="match status" value="1"/>
</dbReference>
<dbReference type="InterPro" id="IPR006157">
    <property type="entry name" value="FolB_dom"/>
</dbReference>
<sequence>MGLIALEGMEFYAYHGFYPEEQLIGGDYIIDVYLDTDFDDAADNDALEVTINYETIYRIVKVEMQKNSKLLESIARRIIDKIIGICKTVQALKVRVTKKNPPLGASVQRAYIEVEESYVVKCHKCSRPFLSHERGDCWTKHGKVYPETKATLIRSFGPNICYNCLVPHFIKSRVD</sequence>
<keyword evidence="4 6" id="KW-0289">Folate biosynthesis</keyword>
<comment type="pathway">
    <text evidence="2 6">Cofactor biosynthesis; tetrahydrofolate biosynthesis; 2-amino-4-hydroxy-6-hydroxymethyl-7,8-dihydropteridine diphosphate from 7,8-dihydroneopterin triphosphate: step 3/4.</text>
</comment>
<protein>
    <recommendedName>
        <fullName evidence="6">7,8-dihydroneopterin aldolase</fullName>
        <ecNumber evidence="6">4.1.2.25</ecNumber>
    </recommendedName>
</protein>
<evidence type="ECO:0000256" key="4">
    <source>
        <dbReference type="ARBA" id="ARBA00022909"/>
    </source>
</evidence>
<dbReference type="Gene3D" id="3.30.1130.10">
    <property type="match status" value="1"/>
</dbReference>
<dbReference type="NCBIfam" id="TIGR00525">
    <property type="entry name" value="folB"/>
    <property type="match status" value="1"/>
</dbReference>
<dbReference type="InterPro" id="IPR043133">
    <property type="entry name" value="GTP-CH-I_C/QueF"/>
</dbReference>
<evidence type="ECO:0000256" key="5">
    <source>
        <dbReference type="ARBA" id="ARBA00023239"/>
    </source>
</evidence>
<dbReference type="SUPFAM" id="SSF55620">
    <property type="entry name" value="Tetrahydrobiopterin biosynthesis enzymes-like"/>
    <property type="match status" value="1"/>
</dbReference>
<dbReference type="NCBIfam" id="TIGR00526">
    <property type="entry name" value="folB_dom"/>
    <property type="match status" value="1"/>
</dbReference>
<proteinExistence type="inferred from homology"/>
<evidence type="ECO:0000256" key="6">
    <source>
        <dbReference type="RuleBase" id="RU362079"/>
    </source>
</evidence>
<dbReference type="GO" id="GO:0046654">
    <property type="term" value="P:tetrahydrofolate biosynthetic process"/>
    <property type="evidence" value="ECO:0007669"/>
    <property type="project" value="UniProtKB-UniRule"/>
</dbReference>
<dbReference type="PANTHER" id="PTHR42844:SF1">
    <property type="entry name" value="DIHYDRONEOPTERIN ALDOLASE 1-RELATED"/>
    <property type="match status" value="1"/>
</dbReference>
<accession>A0A6S6U7T5</accession>
<gene>
    <name evidence="8" type="ORF">HELGO_WM23981</name>
</gene>
<evidence type="ECO:0000256" key="2">
    <source>
        <dbReference type="ARBA" id="ARBA00005013"/>
    </source>
</evidence>
<comment type="catalytic activity">
    <reaction evidence="1 6">
        <text>7,8-dihydroneopterin = 6-hydroxymethyl-7,8-dihydropterin + glycolaldehyde</text>
        <dbReference type="Rhea" id="RHEA:10540"/>
        <dbReference type="ChEBI" id="CHEBI:17001"/>
        <dbReference type="ChEBI" id="CHEBI:17071"/>
        <dbReference type="ChEBI" id="CHEBI:44841"/>
        <dbReference type="EC" id="4.1.2.25"/>
    </reaction>
</comment>
<keyword evidence="5 6" id="KW-0456">Lyase</keyword>
<evidence type="ECO:0000313" key="8">
    <source>
        <dbReference type="EMBL" id="CAA6829186.1"/>
    </source>
</evidence>
<dbReference type="UniPathway" id="UPA00077">
    <property type="reaction ID" value="UER00154"/>
</dbReference>
<organism evidence="8">
    <name type="scientific">uncultured Aureispira sp</name>
    <dbReference type="NCBI Taxonomy" id="1331704"/>
    <lineage>
        <taxon>Bacteria</taxon>
        <taxon>Pseudomonadati</taxon>
        <taxon>Bacteroidota</taxon>
        <taxon>Saprospiria</taxon>
        <taxon>Saprospirales</taxon>
        <taxon>Saprospiraceae</taxon>
        <taxon>Aureispira</taxon>
        <taxon>environmental samples</taxon>
    </lineage>
</organism>
<dbReference type="GO" id="GO:0005737">
    <property type="term" value="C:cytoplasm"/>
    <property type="evidence" value="ECO:0007669"/>
    <property type="project" value="TreeGrafter"/>
</dbReference>
<evidence type="ECO:0000256" key="1">
    <source>
        <dbReference type="ARBA" id="ARBA00001353"/>
    </source>
</evidence>
<dbReference type="InterPro" id="IPR006156">
    <property type="entry name" value="Dihydroneopterin_aldolase"/>
</dbReference>
<dbReference type="EC" id="4.1.2.25" evidence="6"/>
<dbReference type="PANTHER" id="PTHR42844">
    <property type="entry name" value="DIHYDRONEOPTERIN ALDOLASE 1-RELATED"/>
    <property type="match status" value="1"/>
</dbReference>
<evidence type="ECO:0000259" key="7">
    <source>
        <dbReference type="SMART" id="SM00905"/>
    </source>
</evidence>
<comment type="function">
    <text evidence="6">Catalyzes the conversion of 7,8-dihydroneopterin to 6-hydroxymethyl-7,8-dihydropterin.</text>
</comment>
<feature type="domain" description="Dihydroneopterin aldolase/epimerase" evidence="7">
    <location>
        <begin position="4"/>
        <end position="116"/>
    </location>
</feature>
<reference evidence="8" key="1">
    <citation type="submission" date="2020-01" db="EMBL/GenBank/DDBJ databases">
        <authorList>
            <person name="Meier V. D."/>
            <person name="Meier V D."/>
        </authorList>
    </citation>
    <scope>NUCLEOTIDE SEQUENCE</scope>
    <source>
        <strain evidence="8">HLG_WM_MAG_10</strain>
    </source>
</reference>
<dbReference type="EMBL" id="CACVAQ010000469">
    <property type="protein sequence ID" value="CAA6829186.1"/>
    <property type="molecule type" value="Genomic_DNA"/>
</dbReference>